<feature type="domain" description="Trichome birefringence-like C-terminal" evidence="7">
    <location>
        <begin position="107"/>
        <end position="302"/>
    </location>
</feature>
<evidence type="ECO:0000256" key="5">
    <source>
        <dbReference type="ARBA" id="ARBA00022989"/>
    </source>
</evidence>
<keyword evidence="3" id="KW-0812">Transmembrane</keyword>
<keyword evidence="4" id="KW-0735">Signal-anchor</keyword>
<evidence type="ECO:0000256" key="1">
    <source>
        <dbReference type="ARBA" id="ARBA00004167"/>
    </source>
</evidence>
<evidence type="ECO:0000313" key="10">
    <source>
        <dbReference type="Proteomes" id="UP000593576"/>
    </source>
</evidence>
<gene>
    <name evidence="9" type="ORF">Goshw_028446</name>
</gene>
<dbReference type="InterPro" id="IPR025846">
    <property type="entry name" value="TBL_N"/>
</dbReference>
<dbReference type="GO" id="GO:0005794">
    <property type="term" value="C:Golgi apparatus"/>
    <property type="evidence" value="ECO:0007669"/>
    <property type="project" value="TreeGrafter"/>
</dbReference>
<comment type="similarity">
    <text evidence="2">Belongs to the PC-esterase family. TBL subfamily.</text>
</comment>
<dbReference type="PANTHER" id="PTHR32285:SF14">
    <property type="entry name" value="PROTEIN PMR5"/>
    <property type="match status" value="1"/>
</dbReference>
<evidence type="ECO:0000256" key="3">
    <source>
        <dbReference type="ARBA" id="ARBA00022692"/>
    </source>
</evidence>
<dbReference type="OrthoDB" id="1839666at2759"/>
<reference evidence="9 10" key="1">
    <citation type="journal article" date="2019" name="Genome Biol. Evol.">
        <title>Insights into the evolution of the New World diploid cottons (Gossypium, subgenus Houzingenia) based on genome sequencing.</title>
        <authorList>
            <person name="Grover C.E."/>
            <person name="Arick M.A. 2nd"/>
            <person name="Thrash A."/>
            <person name="Conover J.L."/>
            <person name="Sanders W.S."/>
            <person name="Peterson D.G."/>
            <person name="Frelichowski J.E."/>
            <person name="Scheffler J.A."/>
            <person name="Scheffler B.E."/>
            <person name="Wendel J.F."/>
        </authorList>
    </citation>
    <scope>NUCLEOTIDE SEQUENCE [LARGE SCALE GENOMIC DNA]</scope>
    <source>
        <strain evidence="9">1</strain>
        <tissue evidence="9">Leaf</tissue>
    </source>
</reference>
<keyword evidence="10" id="KW-1185">Reference proteome</keyword>
<dbReference type="GO" id="GO:0016020">
    <property type="term" value="C:membrane"/>
    <property type="evidence" value="ECO:0007669"/>
    <property type="project" value="UniProtKB-SubCell"/>
</dbReference>
<dbReference type="Pfam" id="PF14416">
    <property type="entry name" value="PMR5N"/>
    <property type="match status" value="1"/>
</dbReference>
<evidence type="ECO:0000259" key="7">
    <source>
        <dbReference type="Pfam" id="PF13839"/>
    </source>
</evidence>
<dbReference type="InterPro" id="IPR029962">
    <property type="entry name" value="TBL"/>
</dbReference>
<evidence type="ECO:0000259" key="8">
    <source>
        <dbReference type="Pfam" id="PF14416"/>
    </source>
</evidence>
<comment type="caution">
    <text evidence="9">The sequence shown here is derived from an EMBL/GenBank/DDBJ whole genome shotgun (WGS) entry which is preliminary data.</text>
</comment>
<dbReference type="GO" id="GO:0016413">
    <property type="term" value="F:O-acetyltransferase activity"/>
    <property type="evidence" value="ECO:0007669"/>
    <property type="project" value="InterPro"/>
</dbReference>
<dbReference type="Proteomes" id="UP000593576">
    <property type="component" value="Unassembled WGS sequence"/>
</dbReference>
<feature type="domain" description="Trichome birefringence-like N-terminal" evidence="8">
    <location>
        <begin position="54"/>
        <end position="106"/>
    </location>
</feature>
<evidence type="ECO:0000256" key="6">
    <source>
        <dbReference type="ARBA" id="ARBA00023136"/>
    </source>
</evidence>
<organism evidence="9 10">
    <name type="scientific">Gossypium schwendimanii</name>
    <name type="common">Cotton</name>
    <dbReference type="NCBI Taxonomy" id="34291"/>
    <lineage>
        <taxon>Eukaryota</taxon>
        <taxon>Viridiplantae</taxon>
        <taxon>Streptophyta</taxon>
        <taxon>Embryophyta</taxon>
        <taxon>Tracheophyta</taxon>
        <taxon>Spermatophyta</taxon>
        <taxon>Magnoliopsida</taxon>
        <taxon>eudicotyledons</taxon>
        <taxon>Gunneridae</taxon>
        <taxon>Pentapetalae</taxon>
        <taxon>rosids</taxon>
        <taxon>malvids</taxon>
        <taxon>Malvales</taxon>
        <taxon>Malvaceae</taxon>
        <taxon>Malvoideae</taxon>
        <taxon>Gossypium</taxon>
    </lineage>
</organism>
<proteinExistence type="inferred from homology"/>
<dbReference type="PANTHER" id="PTHR32285">
    <property type="entry name" value="PROTEIN TRICHOME BIREFRINGENCE-LIKE 9-RELATED"/>
    <property type="match status" value="1"/>
</dbReference>
<name>A0A7J9KNW7_GOSSC</name>
<dbReference type="InterPro" id="IPR026057">
    <property type="entry name" value="TBL_C"/>
</dbReference>
<dbReference type="EMBL" id="JABFAF010000001">
    <property type="protein sequence ID" value="MBA0848108.1"/>
    <property type="molecule type" value="Genomic_DNA"/>
</dbReference>
<protein>
    <recommendedName>
        <fullName evidence="11">Trichome birefringence-like N-terminal domain-containing protein</fullName>
    </recommendedName>
</protein>
<evidence type="ECO:0000313" key="9">
    <source>
        <dbReference type="EMBL" id="MBA0848108.1"/>
    </source>
</evidence>
<evidence type="ECO:0008006" key="11">
    <source>
        <dbReference type="Google" id="ProtNLM"/>
    </source>
</evidence>
<dbReference type="Pfam" id="PF13839">
    <property type="entry name" value="PC-Esterase"/>
    <property type="match status" value="1"/>
</dbReference>
<keyword evidence="5" id="KW-1133">Transmembrane helix</keyword>
<dbReference type="AlphaFoldDB" id="A0A7J9KNW7"/>
<comment type="subcellular location">
    <subcellularLocation>
        <location evidence="1">Membrane</location>
        <topology evidence="1">Single-pass membrane protein</topology>
    </subcellularLocation>
</comment>
<evidence type="ECO:0000256" key="2">
    <source>
        <dbReference type="ARBA" id="ARBA00007727"/>
    </source>
</evidence>
<evidence type="ECO:0000256" key="4">
    <source>
        <dbReference type="ARBA" id="ARBA00022968"/>
    </source>
</evidence>
<accession>A0A7J9KNW7</accession>
<keyword evidence="6" id="KW-0472">Membrane</keyword>
<sequence length="411" mass="47014">MTLVSPHLFKPCLTFAFLALFQSHTTFSALILSLRNHRSYPQHPRPMFQTNRTTCALFAGTWVRDDTYPLYQYSNCPVIDAEFNCQMSGRPDSGYLKYRWQPLNCQLPRFDGLVFLSKMRGKTVMFVGDSLGRNQFESLICMILAANPQTQTQMNRAMPLSTFKFLEYGVSISYFRAPFLVDVDVMQGKRIVKLDDIAGNGNAWRMADVLVFNTGHWWGHEGSLRGWDLIQSGGKYYQDMDRLVAMEKGLRTWANWVDSNVDITRTRVFFQSASPDHYNKRVQDALLRPHLATGPMSLTKSPNEWSAAATATTAKNCYGETEPMKGTMYTSTYADQMGVVNEVIREMHVPTYLMDITMLSELRKDGHPSIYRGDFSPSQRANPQKSADCSHWCLPGLPDTWNELFYTVLFY</sequence>